<organism evidence="1 2">
    <name type="scientific">Pseudoalteromonas undina</name>
    <dbReference type="NCBI Taxonomy" id="43660"/>
    <lineage>
        <taxon>Bacteria</taxon>
        <taxon>Pseudomonadati</taxon>
        <taxon>Pseudomonadota</taxon>
        <taxon>Gammaproteobacteria</taxon>
        <taxon>Alteromonadales</taxon>
        <taxon>Pseudoalteromonadaceae</taxon>
        <taxon>Pseudoalteromonas</taxon>
    </lineage>
</organism>
<reference evidence="1" key="1">
    <citation type="submission" date="2024-02" db="EMBL/GenBank/DDBJ databases">
        <title>Bacteria isolated from the canopy kelp, Nereocystis luetkeana.</title>
        <authorList>
            <person name="Pfister C.A."/>
            <person name="Younker I.T."/>
            <person name="Light S.H."/>
        </authorList>
    </citation>
    <scope>NUCLEOTIDE SEQUENCE</scope>
    <source>
        <strain evidence="1">TN.2.01</strain>
    </source>
</reference>
<name>A0ACC6R1L6_9GAMM</name>
<dbReference type="Proteomes" id="UP001374952">
    <property type="component" value="Unassembled WGS sequence"/>
</dbReference>
<sequence>MQKNNVPLNTAQWLVLSTLFVLCYWPTYFIPTIDAAVMQKSYFVVMLAYLALIIFATRTKVSIPNVAYVYWLPLFAMLISFPFAIKNFSTFHFSVLIKPILLFSYVIFFYSLLVENFKLTNSIKIKKALTAIFIVQLIVILLQIIFGDIAPLKMLSFKDVYSGFGFRAPGTFDWVYITCYFLSFFLAVYIIEFFFGSNKKSAALFIILAFLAIFLSQSKTGYLATVITALYFTFLSIILRLGIAKKIMLSMVTLLTLFILLIAYFGVNLDYITRFIDLLQQGHLDGSTSTRKNQTILALTEGFTYWYSGSPLALKGVIIENSYLDYLFRYGLLGLIAFTSMLFIFYYYSLMVCIKCKKLYDRKLASFELFQLSVACHISFFSATLYSFTGTPVDAYRSALWSSFVIALVAFINRLNKKTLQNTSIVKR</sequence>
<gene>
    <name evidence="1" type="ORF">V6250_06145</name>
</gene>
<dbReference type="EMBL" id="JBAKAX010000004">
    <property type="protein sequence ID" value="MEL0603740.1"/>
    <property type="molecule type" value="Genomic_DNA"/>
</dbReference>
<proteinExistence type="predicted"/>
<protein>
    <submittedName>
        <fullName evidence="1">Uncharacterized protein</fullName>
    </submittedName>
</protein>
<evidence type="ECO:0000313" key="2">
    <source>
        <dbReference type="Proteomes" id="UP001374952"/>
    </source>
</evidence>
<comment type="caution">
    <text evidence="1">The sequence shown here is derived from an EMBL/GenBank/DDBJ whole genome shotgun (WGS) entry which is preliminary data.</text>
</comment>
<keyword evidence="2" id="KW-1185">Reference proteome</keyword>
<evidence type="ECO:0000313" key="1">
    <source>
        <dbReference type="EMBL" id="MEL0603740.1"/>
    </source>
</evidence>
<accession>A0ACC6R1L6</accession>